<feature type="transmembrane region" description="Helical" evidence="1">
    <location>
        <begin position="15"/>
        <end position="32"/>
    </location>
</feature>
<feature type="domain" description="Nucleoside transporter/FeoB GTPase Gate" evidence="2">
    <location>
        <begin position="50"/>
        <end position="150"/>
    </location>
</feature>
<keyword evidence="4" id="KW-1185">Reference proteome</keyword>
<feature type="transmembrane region" description="Helical" evidence="1">
    <location>
        <begin position="380"/>
        <end position="400"/>
    </location>
</feature>
<proteinExistence type="predicted"/>
<comment type="caution">
    <text evidence="3">The sequence shown here is derived from an EMBL/GenBank/DDBJ whole genome shotgun (WGS) entry which is preliminary data.</text>
</comment>
<feature type="transmembrane region" description="Helical" evidence="1">
    <location>
        <begin position="53"/>
        <end position="77"/>
    </location>
</feature>
<feature type="transmembrane region" description="Helical" evidence="1">
    <location>
        <begin position="297"/>
        <end position="319"/>
    </location>
</feature>
<dbReference type="NCBIfam" id="TIGR02871">
    <property type="entry name" value="spore_ylbJ"/>
    <property type="match status" value="1"/>
</dbReference>
<keyword evidence="1" id="KW-1133">Transmembrane helix</keyword>
<feature type="transmembrane region" description="Helical" evidence="1">
    <location>
        <begin position="225"/>
        <end position="248"/>
    </location>
</feature>
<name>A0A1Z5HQ09_9FIRM</name>
<sequence length="423" mass="47167">MSDYFYRKNIFRGQILWVLVAVLFAASMVIYPREVFQASVRGLDTWWHIVFPALLPFFVVSELLINFGVVEIIGVLLEPLMRPIFNVPGAGAFVVAMGYTSGFPIGSLLTVKLRKKRLCTRCEAERLMSFTNNASPLFMFGAVAVGMFSNPSLGIIIAGSHYLANLTVGLMLRFWGIRDKEKVFSPPTQGNLLTQTFYALKKVRQQPKSLGKLLGEAIKNSVETLILIGGFIILFSAFLEVLALYGVIDWISKFLLLLLNPIEFNHELTDALANGLWEVTLGSKMASEANAPLTLKVMAVTMILGWSGLSVHAQVASIISETDLRMLPFVISRLLQATLSAIYVNLFLGPAQPVISYLNLSHPAFPATWYGMWLHQFQQSAFLLLKSFIILGTLSLILLIPSILKNTRIIIWLPLKNLSLRRK</sequence>
<feature type="transmembrane region" description="Helical" evidence="1">
    <location>
        <begin position="340"/>
        <end position="360"/>
    </location>
</feature>
<feature type="transmembrane region" description="Helical" evidence="1">
    <location>
        <begin position="130"/>
        <end position="149"/>
    </location>
</feature>
<evidence type="ECO:0000256" key="1">
    <source>
        <dbReference type="SAM" id="Phobius"/>
    </source>
</evidence>
<keyword evidence="1" id="KW-0472">Membrane</keyword>
<gene>
    <name evidence="3" type="ORF">KKC1_05630</name>
</gene>
<keyword evidence="1" id="KW-0812">Transmembrane</keyword>
<evidence type="ECO:0000313" key="3">
    <source>
        <dbReference type="EMBL" id="GAW91401.1"/>
    </source>
</evidence>
<feature type="transmembrane region" description="Helical" evidence="1">
    <location>
        <begin position="89"/>
        <end position="109"/>
    </location>
</feature>
<feature type="transmembrane region" description="Helical" evidence="1">
    <location>
        <begin position="155"/>
        <end position="175"/>
    </location>
</feature>
<dbReference type="RefSeq" id="WP_088552939.1">
    <property type="nucleotide sequence ID" value="NZ_BDGJ01000017.1"/>
</dbReference>
<dbReference type="InterPro" id="IPR014226">
    <property type="entry name" value="Spore_IM_YlbJ"/>
</dbReference>
<evidence type="ECO:0000313" key="4">
    <source>
        <dbReference type="Proteomes" id="UP000197032"/>
    </source>
</evidence>
<dbReference type="Pfam" id="PF07670">
    <property type="entry name" value="Gate"/>
    <property type="match status" value="2"/>
</dbReference>
<dbReference type="EMBL" id="BDGJ01000017">
    <property type="protein sequence ID" value="GAW91401.1"/>
    <property type="molecule type" value="Genomic_DNA"/>
</dbReference>
<reference evidence="4" key="1">
    <citation type="journal article" date="2017" name="Appl. Environ. Microbiol.">
        <title>Genomic analysis of Calderihabitans maritimus KKC1, a thermophilic hydrogenogenic carboxydotrophic bacterium isolated from marine sediment.</title>
        <authorList>
            <person name="Omae K."/>
            <person name="Yoneda Y."/>
            <person name="Fukuyama Y."/>
            <person name="Yoshida T."/>
            <person name="Sako Y."/>
        </authorList>
    </citation>
    <scope>NUCLEOTIDE SEQUENCE [LARGE SCALE GENOMIC DNA]</scope>
    <source>
        <strain evidence="4">KKC1</strain>
    </source>
</reference>
<organism evidence="3 4">
    <name type="scientific">Calderihabitans maritimus</name>
    <dbReference type="NCBI Taxonomy" id="1246530"/>
    <lineage>
        <taxon>Bacteria</taxon>
        <taxon>Bacillati</taxon>
        <taxon>Bacillota</taxon>
        <taxon>Clostridia</taxon>
        <taxon>Neomoorellales</taxon>
        <taxon>Calderihabitantaceae</taxon>
        <taxon>Calderihabitans</taxon>
    </lineage>
</organism>
<dbReference type="InterPro" id="IPR011642">
    <property type="entry name" value="Gate_dom"/>
</dbReference>
<dbReference type="Proteomes" id="UP000197032">
    <property type="component" value="Unassembled WGS sequence"/>
</dbReference>
<feature type="domain" description="Nucleoside transporter/FeoB GTPase Gate" evidence="2">
    <location>
        <begin position="226"/>
        <end position="322"/>
    </location>
</feature>
<protein>
    <submittedName>
        <fullName evidence="3">Sporulation integral membrane protein YlbJ</fullName>
    </submittedName>
</protein>
<dbReference type="AlphaFoldDB" id="A0A1Z5HQ09"/>
<accession>A0A1Z5HQ09</accession>
<dbReference type="OrthoDB" id="1645614at2"/>
<evidence type="ECO:0000259" key="2">
    <source>
        <dbReference type="Pfam" id="PF07670"/>
    </source>
</evidence>